<dbReference type="OMA" id="QCCISEK"/>
<dbReference type="PANTHER" id="PTHR19433:SF127">
    <property type="entry name" value="NITR9"/>
    <property type="match status" value="1"/>
</dbReference>
<dbReference type="AlphaFoldDB" id="A0A3B4V932"/>
<evidence type="ECO:0000256" key="2">
    <source>
        <dbReference type="ARBA" id="ARBA00022475"/>
    </source>
</evidence>
<dbReference type="GO" id="GO:0005886">
    <property type="term" value="C:plasma membrane"/>
    <property type="evidence" value="ECO:0007669"/>
    <property type="project" value="UniProtKB-SubCell"/>
</dbReference>
<dbReference type="InterPro" id="IPR036179">
    <property type="entry name" value="Ig-like_dom_sf"/>
</dbReference>
<evidence type="ECO:0000256" key="3">
    <source>
        <dbReference type="ARBA" id="ARBA00022729"/>
    </source>
</evidence>
<evidence type="ECO:0000256" key="1">
    <source>
        <dbReference type="ARBA" id="ARBA00004236"/>
    </source>
</evidence>
<keyword evidence="6" id="KW-1015">Disulfide bond</keyword>
<dbReference type="CDD" id="cd00099">
    <property type="entry name" value="IgV"/>
    <property type="match status" value="1"/>
</dbReference>
<dbReference type="GO" id="GO:0009617">
    <property type="term" value="P:response to bacterium"/>
    <property type="evidence" value="ECO:0007669"/>
    <property type="project" value="TreeGrafter"/>
</dbReference>
<accession>A0A3B4V932</accession>
<proteinExistence type="predicted"/>
<sequence length="165" mass="18885">MCTVNLSLSDGALLYANLGDNVTLLCFSSVRNLCWYKQVAGEQPQIISSFYKHSFYNIFYNQFKDDKRFSVHTGAGFYHLNISNVQDSDSAMYYCGQTSITVTEFSNGTFLVVKGDFFLVFLQSEQSDAVQYVAVDYRKKQSKSRKQRSKEEETVYSGVRLTELE</sequence>
<dbReference type="InterPro" id="IPR052051">
    <property type="entry name" value="TCR_complex_component"/>
</dbReference>
<evidence type="ECO:0000256" key="7">
    <source>
        <dbReference type="ARBA" id="ARBA00023180"/>
    </source>
</evidence>
<evidence type="ECO:0000313" key="10">
    <source>
        <dbReference type="Proteomes" id="UP000261420"/>
    </source>
</evidence>
<evidence type="ECO:0000256" key="4">
    <source>
        <dbReference type="ARBA" id="ARBA00022859"/>
    </source>
</evidence>
<dbReference type="InterPro" id="IPR003599">
    <property type="entry name" value="Ig_sub"/>
</dbReference>
<dbReference type="InterPro" id="IPR013106">
    <property type="entry name" value="Ig_V-set"/>
</dbReference>
<dbReference type="InterPro" id="IPR013783">
    <property type="entry name" value="Ig-like_fold"/>
</dbReference>
<keyword evidence="3" id="KW-0732">Signal</keyword>
<protein>
    <recommendedName>
        <fullName evidence="8">Immunoglobulin domain-containing protein</fullName>
    </recommendedName>
</protein>
<feature type="domain" description="Immunoglobulin" evidence="8">
    <location>
        <begin position="11"/>
        <end position="114"/>
    </location>
</feature>
<organism evidence="9 10">
    <name type="scientific">Seriola dumerili</name>
    <name type="common">Greater amberjack</name>
    <name type="synonym">Caranx dumerili</name>
    <dbReference type="NCBI Taxonomy" id="41447"/>
    <lineage>
        <taxon>Eukaryota</taxon>
        <taxon>Metazoa</taxon>
        <taxon>Chordata</taxon>
        <taxon>Craniata</taxon>
        <taxon>Vertebrata</taxon>
        <taxon>Euteleostomi</taxon>
        <taxon>Actinopterygii</taxon>
        <taxon>Neopterygii</taxon>
        <taxon>Teleostei</taxon>
        <taxon>Neoteleostei</taxon>
        <taxon>Acanthomorphata</taxon>
        <taxon>Carangaria</taxon>
        <taxon>Carangiformes</taxon>
        <taxon>Carangidae</taxon>
        <taxon>Seriola</taxon>
    </lineage>
</organism>
<dbReference type="PANTHER" id="PTHR19433">
    <property type="entry name" value="T-CELL RECEPTOR ALPHA CHAIN V REGION-RELATED"/>
    <property type="match status" value="1"/>
</dbReference>
<name>A0A3B4V932_SERDU</name>
<comment type="subcellular location">
    <subcellularLocation>
        <location evidence="1">Cell membrane</location>
    </subcellularLocation>
</comment>
<keyword evidence="4" id="KW-0391">Immunity</keyword>
<dbReference type="SUPFAM" id="SSF48726">
    <property type="entry name" value="Immunoglobulin"/>
    <property type="match status" value="1"/>
</dbReference>
<dbReference type="Pfam" id="PF07686">
    <property type="entry name" value="V-set"/>
    <property type="match status" value="1"/>
</dbReference>
<keyword evidence="7" id="KW-0325">Glycoprotein</keyword>
<dbReference type="GeneTree" id="ENSGT00950000182968"/>
<dbReference type="Gene3D" id="2.60.40.10">
    <property type="entry name" value="Immunoglobulins"/>
    <property type="match status" value="1"/>
</dbReference>
<evidence type="ECO:0000256" key="6">
    <source>
        <dbReference type="ARBA" id="ARBA00023157"/>
    </source>
</evidence>
<evidence type="ECO:0000313" key="9">
    <source>
        <dbReference type="Ensembl" id="ENSSDUP00000027303.1"/>
    </source>
</evidence>
<reference evidence="9" key="2">
    <citation type="submission" date="2025-09" db="UniProtKB">
        <authorList>
            <consortium name="Ensembl"/>
        </authorList>
    </citation>
    <scope>IDENTIFICATION</scope>
</reference>
<keyword evidence="2" id="KW-1003">Cell membrane</keyword>
<dbReference type="SMART" id="SM00409">
    <property type="entry name" value="IG"/>
    <property type="match status" value="1"/>
</dbReference>
<dbReference type="Proteomes" id="UP000261420">
    <property type="component" value="Unplaced"/>
</dbReference>
<dbReference type="GO" id="GO:0002376">
    <property type="term" value="P:immune system process"/>
    <property type="evidence" value="ECO:0007669"/>
    <property type="project" value="UniProtKB-KW"/>
</dbReference>
<dbReference type="Ensembl" id="ENSSDUT00000027787.1">
    <property type="protein sequence ID" value="ENSSDUP00000027303.1"/>
    <property type="gene ID" value="ENSSDUG00000019769.1"/>
</dbReference>
<keyword evidence="10" id="KW-1185">Reference proteome</keyword>
<evidence type="ECO:0000256" key="5">
    <source>
        <dbReference type="ARBA" id="ARBA00023136"/>
    </source>
</evidence>
<reference evidence="9" key="1">
    <citation type="submission" date="2025-08" db="UniProtKB">
        <authorList>
            <consortium name="Ensembl"/>
        </authorList>
    </citation>
    <scope>IDENTIFICATION</scope>
</reference>
<evidence type="ECO:0000259" key="8">
    <source>
        <dbReference type="SMART" id="SM00409"/>
    </source>
</evidence>
<keyword evidence="5" id="KW-0472">Membrane</keyword>